<keyword evidence="2 5" id="KW-0479">Metal-binding</keyword>
<feature type="binding site" evidence="5">
    <location>
        <position position="147"/>
    </location>
    <ligand>
        <name>Ca(2+)</name>
        <dbReference type="ChEBI" id="CHEBI:29108"/>
        <label>3</label>
    </ligand>
</feature>
<feature type="binding site" evidence="5">
    <location>
        <position position="160"/>
    </location>
    <ligand>
        <name>Zn(2+)</name>
        <dbReference type="ChEBI" id="CHEBI:29105"/>
        <label>2</label>
        <note>catalytic</note>
    </ligand>
</feature>
<dbReference type="GO" id="GO:0004222">
    <property type="term" value="F:metalloendopeptidase activity"/>
    <property type="evidence" value="ECO:0007669"/>
    <property type="project" value="InterPro"/>
</dbReference>
<keyword evidence="3" id="KW-0378">Hydrolase</keyword>
<dbReference type="STRING" id="43335.A0A4U5MYY0"/>
<evidence type="ECO:0000256" key="4">
    <source>
        <dbReference type="ARBA" id="ARBA00022833"/>
    </source>
</evidence>
<reference evidence="7" key="1">
    <citation type="submission" date="2018-10" db="EMBL/GenBank/DDBJ databases">
        <title>Population genomic analysis revealed the cold adaptation of white poplar.</title>
        <authorList>
            <person name="Liu Y.-J."/>
        </authorList>
    </citation>
    <scope>NUCLEOTIDE SEQUENCE [LARGE SCALE GENOMIC DNA]</scope>
    <source>
        <strain evidence="7">PAL-ZL1</strain>
    </source>
</reference>
<comment type="caution">
    <text evidence="7">The sequence shown here is derived from an EMBL/GenBank/DDBJ whole genome shotgun (WGS) entry which is preliminary data.</text>
</comment>
<dbReference type="InterPro" id="IPR006026">
    <property type="entry name" value="Peptidase_Metallo"/>
</dbReference>
<evidence type="ECO:0000256" key="1">
    <source>
        <dbReference type="ARBA" id="ARBA00022670"/>
    </source>
</evidence>
<keyword evidence="4 5" id="KW-0862">Zinc</keyword>
<dbReference type="PRINTS" id="PR00138">
    <property type="entry name" value="MATRIXIN"/>
</dbReference>
<keyword evidence="1" id="KW-0645">Protease</keyword>
<dbReference type="PANTHER" id="PTHR10201">
    <property type="entry name" value="MATRIX METALLOPROTEINASE"/>
    <property type="match status" value="1"/>
</dbReference>
<dbReference type="EMBL" id="RCHU01001132">
    <property type="protein sequence ID" value="TKR75210.1"/>
    <property type="molecule type" value="Genomic_DNA"/>
</dbReference>
<feature type="binding site" evidence="5">
    <location>
        <position position="122"/>
    </location>
    <ligand>
        <name>Zn(2+)</name>
        <dbReference type="ChEBI" id="CHEBI:29105"/>
        <label>1</label>
    </ligand>
</feature>
<protein>
    <recommendedName>
        <fullName evidence="6">Peptidase metallopeptidase domain-containing protein</fullName>
    </recommendedName>
</protein>
<feature type="binding site" evidence="5">
    <location>
        <position position="110"/>
    </location>
    <ligand>
        <name>Ca(2+)</name>
        <dbReference type="ChEBI" id="CHEBI:29108"/>
        <label>2</label>
    </ligand>
</feature>
<dbReference type="InterPro" id="IPR001818">
    <property type="entry name" value="Pept_M10_metallopeptidase"/>
</dbReference>
<evidence type="ECO:0000259" key="6">
    <source>
        <dbReference type="SMART" id="SM00235"/>
    </source>
</evidence>
<dbReference type="GO" id="GO:0030574">
    <property type="term" value="P:collagen catabolic process"/>
    <property type="evidence" value="ECO:0007669"/>
    <property type="project" value="TreeGrafter"/>
</dbReference>
<feature type="binding site" evidence="5">
    <location>
        <position position="150"/>
    </location>
    <ligand>
        <name>Ca(2+)</name>
        <dbReference type="ChEBI" id="CHEBI:29108"/>
        <label>1</label>
    </ligand>
</feature>
<dbReference type="GO" id="GO:0030198">
    <property type="term" value="P:extracellular matrix organization"/>
    <property type="evidence" value="ECO:0007669"/>
    <property type="project" value="TreeGrafter"/>
</dbReference>
<organism evidence="7">
    <name type="scientific">Populus alba</name>
    <name type="common">White poplar</name>
    <dbReference type="NCBI Taxonomy" id="43335"/>
    <lineage>
        <taxon>Eukaryota</taxon>
        <taxon>Viridiplantae</taxon>
        <taxon>Streptophyta</taxon>
        <taxon>Embryophyta</taxon>
        <taxon>Tracheophyta</taxon>
        <taxon>Spermatophyta</taxon>
        <taxon>Magnoliopsida</taxon>
        <taxon>eudicotyledons</taxon>
        <taxon>Gunneridae</taxon>
        <taxon>Pentapetalae</taxon>
        <taxon>rosids</taxon>
        <taxon>fabids</taxon>
        <taxon>Malpighiales</taxon>
        <taxon>Salicaceae</taxon>
        <taxon>Saliceae</taxon>
        <taxon>Populus</taxon>
    </lineage>
</organism>
<dbReference type="InterPro" id="IPR024079">
    <property type="entry name" value="MetalloPept_cat_dom_sf"/>
</dbReference>
<dbReference type="GO" id="GO:0008270">
    <property type="term" value="F:zinc ion binding"/>
    <property type="evidence" value="ECO:0007669"/>
    <property type="project" value="InterPro"/>
</dbReference>
<dbReference type="Pfam" id="PF00413">
    <property type="entry name" value="Peptidase_M10"/>
    <property type="match status" value="1"/>
</dbReference>
<evidence type="ECO:0000313" key="7">
    <source>
        <dbReference type="EMBL" id="TKR75210.1"/>
    </source>
</evidence>
<feature type="binding site" evidence="5">
    <location>
        <position position="120"/>
    </location>
    <ligand>
        <name>Zn(2+)</name>
        <dbReference type="ChEBI" id="CHEBI:29105"/>
        <label>1</label>
    </ligand>
</feature>
<dbReference type="Gene3D" id="3.40.390.10">
    <property type="entry name" value="Collagenase (Catalytic Domain)"/>
    <property type="match status" value="1"/>
</dbReference>
<comment type="cofactor">
    <cofactor evidence="5">
        <name>Zn(2+)</name>
        <dbReference type="ChEBI" id="CHEBI:29105"/>
    </cofactor>
    <text evidence="5">Binds 2 Zn(2+) ions per subunit.</text>
</comment>
<feature type="binding site" evidence="5">
    <location>
        <position position="128"/>
    </location>
    <ligand>
        <name>Ca(2+)</name>
        <dbReference type="ChEBI" id="CHEBI:29108"/>
        <label>3</label>
    </ligand>
</feature>
<dbReference type="GO" id="GO:0006508">
    <property type="term" value="P:proteolysis"/>
    <property type="evidence" value="ECO:0007669"/>
    <property type="project" value="UniProtKB-KW"/>
</dbReference>
<feature type="domain" description="Peptidase metallopeptidase" evidence="6">
    <location>
        <begin position="54"/>
        <end position="195"/>
    </location>
</feature>
<dbReference type="PANTHER" id="PTHR10201:SF321">
    <property type="entry name" value="METALLOENDOPROTEINASE 4-MMP"/>
    <property type="match status" value="1"/>
</dbReference>
<accession>A0A4U5MYY0</accession>
<keyword evidence="5" id="KW-0106">Calcium</keyword>
<comment type="cofactor">
    <cofactor evidence="5">
        <name>Ca(2+)</name>
        <dbReference type="ChEBI" id="CHEBI:29108"/>
    </cofactor>
    <text evidence="5">Can bind about 5 Ca(2+) ions per subunit.</text>
</comment>
<dbReference type="InterPro" id="IPR021190">
    <property type="entry name" value="Pept_M10A"/>
</dbReference>
<evidence type="ECO:0000256" key="2">
    <source>
        <dbReference type="ARBA" id="ARBA00022723"/>
    </source>
</evidence>
<dbReference type="GO" id="GO:0031012">
    <property type="term" value="C:extracellular matrix"/>
    <property type="evidence" value="ECO:0007669"/>
    <property type="project" value="InterPro"/>
</dbReference>
<gene>
    <name evidence="7" type="ORF">D5086_0000287290</name>
</gene>
<evidence type="ECO:0000256" key="3">
    <source>
        <dbReference type="ARBA" id="ARBA00022801"/>
    </source>
</evidence>
<feature type="binding site" evidence="5">
    <location>
        <position position="168"/>
    </location>
    <ligand>
        <name>Zn(2+)</name>
        <dbReference type="ChEBI" id="CHEBI:29105"/>
        <label>2</label>
        <note>catalytic</note>
    </ligand>
</feature>
<dbReference type="SUPFAM" id="SSF55486">
    <property type="entry name" value="Metalloproteases ('zincins'), catalytic domain"/>
    <property type="match status" value="1"/>
</dbReference>
<evidence type="ECO:0000256" key="5">
    <source>
        <dbReference type="PIRSR" id="PIRSR621190-2"/>
    </source>
</evidence>
<dbReference type="AlphaFoldDB" id="A0A4U5MYY0"/>
<feature type="binding site" evidence="5">
    <location>
        <position position="150"/>
    </location>
    <ligand>
        <name>Ca(2+)</name>
        <dbReference type="ChEBI" id="CHEBI:29108"/>
        <label>3</label>
    </ligand>
</feature>
<feature type="binding site" evidence="5">
    <location>
        <position position="145"/>
    </location>
    <ligand>
        <name>Zn(2+)</name>
        <dbReference type="ChEBI" id="CHEBI:29105"/>
        <label>1</label>
    </ligand>
</feature>
<name>A0A4U5MYY0_POPAL</name>
<sequence length="292" mass="31903">MIQKHNRCNAAQVRTPCTAARPTSTFTTTPAKEAVTVKDVSYTLQNFASFLDIFDARFEAAIVRYQAKLGLQITVIAFSDVKEVFKSAFAKWGSVIPVSFVQTDDYVFADIKTGFYSEDHGDGEPFDGVSGVLAHSFSPESGKFHLDVDETGAIDFGLAHASVEEAVMHPSLEPGKKKLHLTIDDIQGVQALYGSNPNFTLGYLLESDFSTNHAPDYTSYLSLVLGSPNKVVVSIPNASSKDPQLEGGFFGSSEIAKTDTVEKTYQFVYFLEISNSNGSTQYSLAKKYGHNQ</sequence>
<dbReference type="SMART" id="SM00235">
    <property type="entry name" value="ZnMc"/>
    <property type="match status" value="1"/>
</dbReference>
<feature type="binding site" evidence="5">
    <location>
        <position position="130"/>
    </location>
    <ligand>
        <name>Ca(2+)</name>
        <dbReference type="ChEBI" id="CHEBI:29108"/>
        <label>3</label>
    </ligand>
</feature>
<feature type="binding site" evidence="5">
    <location>
        <position position="127"/>
    </location>
    <ligand>
        <name>Ca(2+)</name>
        <dbReference type="ChEBI" id="CHEBI:29108"/>
        <label>3</label>
    </ligand>
</feature>
<proteinExistence type="predicted"/>
<feature type="binding site" evidence="5">
    <location>
        <position position="135"/>
    </location>
    <ligand>
        <name>Zn(2+)</name>
        <dbReference type="ChEBI" id="CHEBI:29105"/>
        <label>1</label>
    </ligand>
</feature>